<evidence type="ECO:0008006" key="5">
    <source>
        <dbReference type="Google" id="ProtNLM"/>
    </source>
</evidence>
<evidence type="ECO:0000313" key="3">
    <source>
        <dbReference type="EMBL" id="MBB4685268.1"/>
    </source>
</evidence>
<feature type="transmembrane region" description="Helical" evidence="2">
    <location>
        <begin position="69"/>
        <end position="89"/>
    </location>
</feature>
<dbReference type="AlphaFoldDB" id="A0A840IVV0"/>
<feature type="region of interest" description="Disordered" evidence="1">
    <location>
        <begin position="1"/>
        <end position="49"/>
    </location>
</feature>
<sequence length="247" mass="25181">MTSRHEPEPDRPCPGPAAPGDADTPPAGSGTGGSPGGTQPPHRTRPQIDSAGGVLLSALPSAVLAPLNAITGPTGAVAFAAVLATAIALARIHRGHAKGPAFGGLVGVLVAGTIAWSTGSGSGLFLPDLAWYAIAAVGLTGSILIRRPLVGVLWVLANRPEPVRRAAARGRDFLLATAALDVVAVVRFFVTRLLAAHQTDPVLVALKVVSGFPLTLAAFGVAAWAWRRASPPRLAQPRSRRPSRCGA</sequence>
<keyword evidence="2" id="KW-0472">Membrane</keyword>
<feature type="transmembrane region" description="Helical" evidence="2">
    <location>
        <begin position="131"/>
        <end position="157"/>
    </location>
</feature>
<dbReference type="Proteomes" id="UP000581769">
    <property type="component" value="Unassembled WGS sequence"/>
</dbReference>
<protein>
    <recommendedName>
        <fullName evidence="5">DUF3159 domain-containing protein</fullName>
    </recommendedName>
</protein>
<evidence type="ECO:0000256" key="1">
    <source>
        <dbReference type="SAM" id="MobiDB-lite"/>
    </source>
</evidence>
<proteinExistence type="predicted"/>
<feature type="transmembrane region" description="Helical" evidence="2">
    <location>
        <begin position="173"/>
        <end position="190"/>
    </location>
</feature>
<feature type="transmembrane region" description="Helical" evidence="2">
    <location>
        <begin position="101"/>
        <end position="119"/>
    </location>
</feature>
<feature type="compositionally biased region" description="Basic and acidic residues" evidence="1">
    <location>
        <begin position="1"/>
        <end position="11"/>
    </location>
</feature>
<comment type="caution">
    <text evidence="3">The sequence shown here is derived from an EMBL/GenBank/DDBJ whole genome shotgun (WGS) entry which is preliminary data.</text>
</comment>
<evidence type="ECO:0000256" key="2">
    <source>
        <dbReference type="SAM" id="Phobius"/>
    </source>
</evidence>
<dbReference type="RefSeq" id="WP_184780325.1">
    <property type="nucleotide sequence ID" value="NZ_JACHMG010000001.1"/>
</dbReference>
<name>A0A840IVV0_9PSEU</name>
<keyword evidence="2" id="KW-0812">Transmembrane</keyword>
<feature type="compositionally biased region" description="Low complexity" evidence="1">
    <location>
        <begin position="18"/>
        <end position="28"/>
    </location>
</feature>
<keyword evidence="2" id="KW-1133">Transmembrane helix</keyword>
<dbReference type="InterPro" id="IPR016566">
    <property type="entry name" value="UCP010219"/>
</dbReference>
<accession>A0A840IVV0</accession>
<gene>
    <name evidence="3" type="ORF">BJY18_002753</name>
</gene>
<keyword evidence="4" id="KW-1185">Reference proteome</keyword>
<feature type="transmembrane region" description="Helical" evidence="2">
    <location>
        <begin position="202"/>
        <end position="226"/>
    </location>
</feature>
<organism evidence="3 4">
    <name type="scientific">Amycolatopsis jiangsuensis</name>
    <dbReference type="NCBI Taxonomy" id="1181879"/>
    <lineage>
        <taxon>Bacteria</taxon>
        <taxon>Bacillati</taxon>
        <taxon>Actinomycetota</taxon>
        <taxon>Actinomycetes</taxon>
        <taxon>Pseudonocardiales</taxon>
        <taxon>Pseudonocardiaceae</taxon>
        <taxon>Amycolatopsis</taxon>
    </lineage>
</organism>
<dbReference type="Pfam" id="PF11361">
    <property type="entry name" value="DUF3159"/>
    <property type="match status" value="1"/>
</dbReference>
<dbReference type="EMBL" id="JACHMG010000001">
    <property type="protein sequence ID" value="MBB4685268.1"/>
    <property type="molecule type" value="Genomic_DNA"/>
</dbReference>
<reference evidence="3 4" key="1">
    <citation type="submission" date="2020-08" db="EMBL/GenBank/DDBJ databases">
        <title>Sequencing the genomes of 1000 actinobacteria strains.</title>
        <authorList>
            <person name="Klenk H.-P."/>
        </authorList>
    </citation>
    <scope>NUCLEOTIDE SEQUENCE [LARGE SCALE GENOMIC DNA]</scope>
    <source>
        <strain evidence="3 4">DSM 45859</strain>
    </source>
</reference>
<evidence type="ECO:0000313" key="4">
    <source>
        <dbReference type="Proteomes" id="UP000581769"/>
    </source>
</evidence>